<dbReference type="GO" id="GO:0016020">
    <property type="term" value="C:membrane"/>
    <property type="evidence" value="ECO:0007669"/>
    <property type="project" value="UniProtKB-SubCell"/>
</dbReference>
<keyword evidence="3 6" id="KW-0812">Transmembrane</keyword>
<feature type="transmembrane region" description="Helical" evidence="7">
    <location>
        <begin position="319"/>
        <end position="340"/>
    </location>
</feature>
<sequence length="517" mass="55963">MPATAVQGALAQSPLLLFILLAPVAAALIIVFLPKEETKMIKIVAAMGTFVALALSLYLFFAYNRVAGGAQFTLTIPWTKDLGVNLAFGVDGISLPMLLLTNLIGFSAVYSSWNVDKRVKEFFVLLLILITGVMGTFVARDLFIFFLFYEIVVIPIYIMVIIWGSTKRVTKEYAGMKLTIYLLIGSAFLLVGLIMLYLRAGSQGHPTFMFDQLAQRQYLYGPNFQKLVFGLLLFGFGTLISMFPFHSWSPDGYAGAPTAVSMIHAGVLKKIGGYGLIRLGLMVLPIGAKFWAPLIAVLAVSGVLYAAFIALAQKDLKYVIGYSSVSHMGYVMLAIAAMNTTSINGAVAMMFAHGVMSALFFSMIGFIYEKSHTRNIADLGGLAHQMPRLATGFLLAGMASLGLPSTINFISEFTIFMGTIKVFPVLAVLGIAGIIFTAVYTLRVIANVLFGPRRPEWDHLKDLHGPELVPLVVFVLVIFAAGVIPNLVFGLVNSGVISTGLAKVFETLGQVQIGGLF</sequence>
<proteinExistence type="inferred from homology"/>
<feature type="transmembrane region" description="Helical" evidence="7">
    <location>
        <begin position="422"/>
        <end position="450"/>
    </location>
</feature>
<evidence type="ECO:0000256" key="2">
    <source>
        <dbReference type="ARBA" id="ARBA00009025"/>
    </source>
</evidence>
<dbReference type="GO" id="GO:0008137">
    <property type="term" value="F:NADH dehydrogenase (ubiquinone) activity"/>
    <property type="evidence" value="ECO:0007669"/>
    <property type="project" value="InterPro"/>
</dbReference>
<dbReference type="KEGG" id="aacx:DEACI_3374"/>
<protein>
    <submittedName>
        <fullName evidence="10">NADH-quinone oxidoreductase subunit M</fullName>
        <ecNumber evidence="9 10">1.6.5.3</ecNumber>
    </submittedName>
    <submittedName>
        <fullName evidence="9">NADH:ubiquinone reductase (H+-translocating)</fullName>
    </submittedName>
</protein>
<evidence type="ECO:0000313" key="11">
    <source>
        <dbReference type="Proteomes" id="UP001071230"/>
    </source>
</evidence>
<reference evidence="10" key="1">
    <citation type="submission" date="2014-11" db="EMBL/GenBank/DDBJ databases">
        <authorList>
            <person name="Hornung B.V."/>
        </authorList>
    </citation>
    <scope>NUCLEOTIDE SEQUENCE</scope>
    <source>
        <strain evidence="10">INE</strain>
    </source>
</reference>
<evidence type="ECO:0000313" key="10">
    <source>
        <dbReference type="EMBL" id="CEJ06448.1"/>
    </source>
</evidence>
<feature type="transmembrane region" description="Helical" evidence="7">
    <location>
        <begin position="267"/>
        <end position="284"/>
    </location>
</feature>
<keyword evidence="9" id="KW-0560">Oxidoreductase</keyword>
<feature type="transmembrane region" description="Helical" evidence="7">
    <location>
        <begin position="40"/>
        <end position="63"/>
    </location>
</feature>
<dbReference type="EMBL" id="CDGJ01000027">
    <property type="protein sequence ID" value="CEJ06448.1"/>
    <property type="molecule type" value="Genomic_DNA"/>
</dbReference>
<evidence type="ECO:0000256" key="4">
    <source>
        <dbReference type="ARBA" id="ARBA00022989"/>
    </source>
</evidence>
<feature type="transmembrane region" description="Helical" evidence="7">
    <location>
        <begin position="227"/>
        <end position="246"/>
    </location>
</feature>
<dbReference type="GO" id="GO:0012505">
    <property type="term" value="C:endomembrane system"/>
    <property type="evidence" value="ECO:0007669"/>
    <property type="project" value="UniProtKB-SubCell"/>
</dbReference>
<keyword evidence="11" id="KW-1185">Reference proteome</keyword>
<comment type="similarity">
    <text evidence="2">Belongs to the complex I subunit 4 family.</text>
</comment>
<feature type="domain" description="NADH:quinone oxidoreductase/Mrp antiporter transmembrane" evidence="8">
    <location>
        <begin position="139"/>
        <end position="429"/>
    </location>
</feature>
<feature type="transmembrane region" description="Helical" evidence="7">
    <location>
        <begin position="471"/>
        <end position="492"/>
    </location>
</feature>
<dbReference type="AlphaFoldDB" id="A0A8S0Y424"/>
<feature type="transmembrane region" description="Helical" evidence="7">
    <location>
        <begin position="290"/>
        <end position="312"/>
    </location>
</feature>
<reference evidence="9" key="2">
    <citation type="submission" date="2020-01" db="EMBL/GenBank/DDBJ databases">
        <authorList>
            <person name="Hornung B."/>
        </authorList>
    </citation>
    <scope>NUCLEOTIDE SEQUENCE</scope>
    <source>
        <strain evidence="9">PacBioINE</strain>
    </source>
</reference>
<feature type="transmembrane region" description="Helical" evidence="7">
    <location>
        <begin position="83"/>
        <end position="110"/>
    </location>
</feature>
<keyword evidence="5 7" id="KW-0472">Membrane</keyword>
<dbReference type="PANTHER" id="PTHR43507:SF4">
    <property type="entry name" value="PROTON-TRANSLOCATING NADH-QUINONE OXIDOREDUCTASE, CHAIN M"/>
    <property type="match status" value="1"/>
</dbReference>
<evidence type="ECO:0000256" key="1">
    <source>
        <dbReference type="ARBA" id="ARBA00004127"/>
    </source>
</evidence>
<feature type="transmembrane region" description="Helical" evidence="7">
    <location>
        <begin position="15"/>
        <end position="33"/>
    </location>
</feature>
<dbReference type="GO" id="GO:0003954">
    <property type="term" value="F:NADH dehydrogenase activity"/>
    <property type="evidence" value="ECO:0007669"/>
    <property type="project" value="TreeGrafter"/>
</dbReference>
<name>A0A8S0Y424_9FIRM</name>
<dbReference type="Pfam" id="PF00361">
    <property type="entry name" value="Proton_antipo_M"/>
    <property type="match status" value="1"/>
</dbReference>
<dbReference type="InterPro" id="IPR010227">
    <property type="entry name" value="NADH_Q_OxRdtase_chainM/4"/>
</dbReference>
<evidence type="ECO:0000256" key="3">
    <source>
        <dbReference type="ARBA" id="ARBA00022692"/>
    </source>
</evidence>
<dbReference type="EMBL" id="LR746496">
    <property type="protein sequence ID" value="CAA7602695.1"/>
    <property type="molecule type" value="Genomic_DNA"/>
</dbReference>
<accession>A0A8S0Y424</accession>
<feature type="transmembrane region" description="Helical" evidence="7">
    <location>
        <begin position="122"/>
        <end position="139"/>
    </location>
</feature>
<evidence type="ECO:0000256" key="6">
    <source>
        <dbReference type="RuleBase" id="RU000320"/>
    </source>
</evidence>
<dbReference type="RefSeq" id="WP_240986025.1">
    <property type="nucleotide sequence ID" value="NZ_CDGJ01000027.1"/>
</dbReference>
<dbReference type="GO" id="GO:0048039">
    <property type="term" value="F:ubiquinone binding"/>
    <property type="evidence" value="ECO:0007669"/>
    <property type="project" value="TreeGrafter"/>
</dbReference>
<dbReference type="Proteomes" id="UP000836597">
    <property type="component" value="Chromosome"/>
</dbReference>
<dbReference type="NCBIfam" id="TIGR01972">
    <property type="entry name" value="NDH_I_M"/>
    <property type="match status" value="1"/>
</dbReference>
<dbReference type="GO" id="GO:0015990">
    <property type="term" value="P:electron transport coupled proton transport"/>
    <property type="evidence" value="ECO:0007669"/>
    <property type="project" value="TreeGrafter"/>
</dbReference>
<dbReference type="EC" id="1.6.5.3" evidence="9 10"/>
<evidence type="ECO:0000259" key="8">
    <source>
        <dbReference type="Pfam" id="PF00361"/>
    </source>
</evidence>
<dbReference type="GO" id="GO:0042773">
    <property type="term" value="P:ATP synthesis coupled electron transport"/>
    <property type="evidence" value="ECO:0007669"/>
    <property type="project" value="InterPro"/>
</dbReference>
<feature type="transmembrane region" description="Helical" evidence="7">
    <location>
        <begin position="346"/>
        <end position="368"/>
    </location>
</feature>
<gene>
    <name evidence="10" type="ORF">DEACI_0896</name>
    <name evidence="9" type="ORF">DEACI_3374</name>
</gene>
<keyword evidence="4 7" id="KW-1133">Transmembrane helix</keyword>
<dbReference type="InterPro" id="IPR001750">
    <property type="entry name" value="ND/Mrp_TM"/>
</dbReference>
<feature type="transmembrane region" description="Helical" evidence="7">
    <location>
        <begin position="389"/>
        <end position="410"/>
    </location>
</feature>
<organism evidence="9">
    <name type="scientific">Acididesulfobacillus acetoxydans</name>
    <dbReference type="NCBI Taxonomy" id="1561005"/>
    <lineage>
        <taxon>Bacteria</taxon>
        <taxon>Bacillati</taxon>
        <taxon>Bacillota</taxon>
        <taxon>Clostridia</taxon>
        <taxon>Eubacteriales</taxon>
        <taxon>Peptococcaceae</taxon>
        <taxon>Acididesulfobacillus</taxon>
    </lineage>
</organism>
<feature type="transmembrane region" description="Helical" evidence="7">
    <location>
        <begin position="178"/>
        <end position="198"/>
    </location>
</feature>
<feature type="transmembrane region" description="Helical" evidence="7">
    <location>
        <begin position="145"/>
        <end position="166"/>
    </location>
</feature>
<dbReference type="PRINTS" id="PR01437">
    <property type="entry name" value="NUOXDRDTASE4"/>
</dbReference>
<evidence type="ECO:0000256" key="7">
    <source>
        <dbReference type="SAM" id="Phobius"/>
    </source>
</evidence>
<comment type="subcellular location">
    <subcellularLocation>
        <location evidence="1">Endomembrane system</location>
        <topology evidence="1">Multi-pass membrane protein</topology>
    </subcellularLocation>
    <subcellularLocation>
        <location evidence="6">Membrane</location>
        <topology evidence="6">Multi-pass membrane protein</topology>
    </subcellularLocation>
</comment>
<dbReference type="PANTHER" id="PTHR43507">
    <property type="entry name" value="NADH-UBIQUINONE OXIDOREDUCTASE CHAIN 4"/>
    <property type="match status" value="1"/>
</dbReference>
<evidence type="ECO:0000313" key="9">
    <source>
        <dbReference type="EMBL" id="CAA7602695.1"/>
    </source>
</evidence>
<evidence type="ECO:0000256" key="5">
    <source>
        <dbReference type="ARBA" id="ARBA00023136"/>
    </source>
</evidence>
<dbReference type="InterPro" id="IPR003918">
    <property type="entry name" value="NADH_UbQ_OxRdtase"/>
</dbReference>
<dbReference type="Proteomes" id="UP001071230">
    <property type="component" value="Unassembled WGS sequence"/>
</dbReference>